<evidence type="ECO:0000313" key="2">
    <source>
        <dbReference type="Proteomes" id="UP000236291"/>
    </source>
</evidence>
<organism evidence="1 2">
    <name type="scientific">Trifolium pratense</name>
    <name type="common">Red clover</name>
    <dbReference type="NCBI Taxonomy" id="57577"/>
    <lineage>
        <taxon>Eukaryota</taxon>
        <taxon>Viridiplantae</taxon>
        <taxon>Streptophyta</taxon>
        <taxon>Embryophyta</taxon>
        <taxon>Tracheophyta</taxon>
        <taxon>Spermatophyta</taxon>
        <taxon>Magnoliopsida</taxon>
        <taxon>eudicotyledons</taxon>
        <taxon>Gunneridae</taxon>
        <taxon>Pentapetalae</taxon>
        <taxon>rosids</taxon>
        <taxon>fabids</taxon>
        <taxon>Fabales</taxon>
        <taxon>Fabaceae</taxon>
        <taxon>Papilionoideae</taxon>
        <taxon>50 kb inversion clade</taxon>
        <taxon>NPAAA clade</taxon>
        <taxon>Hologalegina</taxon>
        <taxon>IRL clade</taxon>
        <taxon>Trifolieae</taxon>
        <taxon>Trifolium</taxon>
    </lineage>
</organism>
<reference evidence="1 2" key="2">
    <citation type="journal article" date="2017" name="Front. Plant Sci.">
        <title>Gene Classification and Mining of Molecular Markers Useful in Red Clover (Trifolium pratense) Breeding.</title>
        <authorList>
            <person name="Istvanek J."/>
            <person name="Dluhosova J."/>
            <person name="Dluhos P."/>
            <person name="Patkova L."/>
            <person name="Nedelnik J."/>
            <person name="Repkova J."/>
        </authorList>
    </citation>
    <scope>NUCLEOTIDE SEQUENCE [LARGE SCALE GENOMIC DNA]</scope>
    <source>
        <strain evidence="2">cv. Tatra</strain>
        <tissue evidence="1">Young leaves</tissue>
    </source>
</reference>
<dbReference type="EMBL" id="ASHM01018726">
    <property type="protein sequence ID" value="PNY00269.1"/>
    <property type="molecule type" value="Genomic_DNA"/>
</dbReference>
<gene>
    <name evidence="1" type="ORF">L195_g023545</name>
</gene>
<accession>A0A2K3NB57</accession>
<reference evidence="1 2" key="1">
    <citation type="journal article" date="2014" name="Am. J. Bot.">
        <title>Genome assembly and annotation for red clover (Trifolium pratense; Fabaceae).</title>
        <authorList>
            <person name="Istvanek J."/>
            <person name="Jaros M."/>
            <person name="Krenek A."/>
            <person name="Repkova J."/>
        </authorList>
    </citation>
    <scope>NUCLEOTIDE SEQUENCE [LARGE SCALE GENOMIC DNA]</scope>
    <source>
        <strain evidence="2">cv. Tatra</strain>
        <tissue evidence="1">Young leaves</tissue>
    </source>
</reference>
<dbReference type="ExpressionAtlas" id="A0A2K3NB57">
    <property type="expression patterns" value="baseline"/>
</dbReference>
<proteinExistence type="predicted"/>
<protein>
    <submittedName>
        <fullName evidence="1">Uncharacterized protein</fullName>
    </submittedName>
</protein>
<dbReference type="Proteomes" id="UP000236291">
    <property type="component" value="Unassembled WGS sequence"/>
</dbReference>
<dbReference type="AlphaFoldDB" id="A0A2K3NB57"/>
<comment type="caution">
    <text evidence="1">The sequence shown here is derived from an EMBL/GenBank/DDBJ whole genome shotgun (WGS) entry which is preliminary data.</text>
</comment>
<sequence length="245" mass="27564">MAEKCETGHGESPVSRVVIDIFDDDDDSDDLMIISEKASKFIKGETIEAAILHDVIDVAYDDNSNDVVIIAEKVDKSSNHANFKDEILKKFESFKQFDIVGDTSDHIFVRRKYLLKEDGSHEGCHHWSEGTPFHDDLYLPDDFPNVLVSIQGLVLTAEPFFNMSSVYVSDSEAGKIMSRKHRNREETLEGLNYSEGSSSGRLLMHIAGDFNAVISTNEIKGNDIDREEADSIEFYYRKDSSLIGV</sequence>
<evidence type="ECO:0000313" key="1">
    <source>
        <dbReference type="EMBL" id="PNY00269.1"/>
    </source>
</evidence>
<name>A0A2K3NB57_TRIPR</name>